<evidence type="ECO:0000313" key="2">
    <source>
        <dbReference type="EMBL" id="XAD52769.1"/>
    </source>
</evidence>
<dbReference type="RefSeq" id="WP_342594048.1">
    <property type="nucleotide sequence ID" value="NZ_CP151919.1"/>
</dbReference>
<reference evidence="2 3" key="1">
    <citation type="submission" date="2024-04" db="EMBL/GenBank/DDBJ databases">
        <title>Salinicola lusitanus LLJ914,a marine bacterium isolated from the Okinawa Trough.</title>
        <authorList>
            <person name="Li J."/>
        </authorList>
    </citation>
    <scope>NUCLEOTIDE SEQUENCE [LARGE SCALE GENOMIC DNA]</scope>
    <source>
        <strain evidence="2 3">LLJ914</strain>
    </source>
</reference>
<gene>
    <name evidence="2" type="ORF">AAGT95_13070</name>
</gene>
<evidence type="ECO:0000313" key="3">
    <source>
        <dbReference type="Proteomes" id="UP001453229"/>
    </source>
</evidence>
<proteinExistence type="predicted"/>
<dbReference type="Proteomes" id="UP001453229">
    <property type="component" value="Chromosome"/>
</dbReference>
<protein>
    <submittedName>
        <fullName evidence="2">Uncharacterized protein</fullName>
    </submittedName>
</protein>
<accession>A0ABZ3CNN9</accession>
<evidence type="ECO:0000256" key="1">
    <source>
        <dbReference type="SAM" id="MobiDB-lite"/>
    </source>
</evidence>
<name>A0ABZ3CNN9_9GAMM</name>
<organism evidence="2 3">
    <name type="scientific">Salinicola lusitanus</name>
    <dbReference type="NCBI Taxonomy" id="1949085"/>
    <lineage>
        <taxon>Bacteria</taxon>
        <taxon>Pseudomonadati</taxon>
        <taxon>Pseudomonadota</taxon>
        <taxon>Gammaproteobacteria</taxon>
        <taxon>Oceanospirillales</taxon>
        <taxon>Halomonadaceae</taxon>
        <taxon>Salinicola</taxon>
    </lineage>
</organism>
<keyword evidence="3" id="KW-1185">Reference proteome</keyword>
<feature type="compositionally biased region" description="Basic and acidic residues" evidence="1">
    <location>
        <begin position="102"/>
        <end position="114"/>
    </location>
</feature>
<feature type="compositionally biased region" description="Basic and acidic residues" evidence="1">
    <location>
        <begin position="79"/>
        <end position="88"/>
    </location>
</feature>
<dbReference type="EMBL" id="CP151919">
    <property type="protein sequence ID" value="XAD52769.1"/>
    <property type="molecule type" value="Genomic_DNA"/>
</dbReference>
<feature type="region of interest" description="Disordered" evidence="1">
    <location>
        <begin position="66"/>
        <end position="122"/>
    </location>
</feature>
<sequence length="133" mass="15581">MSNRYFVRTVNPNTLMEHFVVADFQQEGACMNVYFNRPAAIEEARWLNRHHHRQRLKDARYEWQHNIHSPSTLPPQIEPTERHSKESDFSSTSPNATVPAGRAEDRLSRDDSPYPRETPAQVMKALLKRRLVD</sequence>